<evidence type="ECO:0008006" key="4">
    <source>
        <dbReference type="Google" id="ProtNLM"/>
    </source>
</evidence>
<dbReference type="AlphaFoldDB" id="A0A7Y0QH57"/>
<organism evidence="2 3">
    <name type="scientific">Cellulomonas fimi</name>
    <dbReference type="NCBI Taxonomy" id="1708"/>
    <lineage>
        <taxon>Bacteria</taxon>
        <taxon>Bacillati</taxon>
        <taxon>Actinomycetota</taxon>
        <taxon>Actinomycetes</taxon>
        <taxon>Micrococcales</taxon>
        <taxon>Cellulomonadaceae</taxon>
        <taxon>Cellulomonas</taxon>
    </lineage>
</organism>
<dbReference type="EMBL" id="JABCJJ010000005">
    <property type="protein sequence ID" value="NMR19544.1"/>
    <property type="molecule type" value="Genomic_DNA"/>
</dbReference>
<keyword evidence="1" id="KW-0812">Transmembrane</keyword>
<keyword evidence="1" id="KW-0472">Membrane</keyword>
<feature type="transmembrane region" description="Helical" evidence="1">
    <location>
        <begin position="37"/>
        <end position="57"/>
    </location>
</feature>
<protein>
    <recommendedName>
        <fullName evidence="4">Tetratricopeptide repeat protein</fullName>
    </recommendedName>
</protein>
<evidence type="ECO:0000313" key="3">
    <source>
        <dbReference type="Proteomes" id="UP000562124"/>
    </source>
</evidence>
<reference evidence="2 3" key="1">
    <citation type="submission" date="2020-04" db="EMBL/GenBank/DDBJ databases">
        <title>Sequencing and Assembly of C. fimi.</title>
        <authorList>
            <person name="Ramsey A.R."/>
        </authorList>
    </citation>
    <scope>NUCLEOTIDE SEQUENCE [LARGE SCALE GENOMIC DNA]</scope>
    <source>
        <strain evidence="2 3">SB</strain>
    </source>
</reference>
<dbReference type="InterPro" id="IPR011990">
    <property type="entry name" value="TPR-like_helical_dom_sf"/>
</dbReference>
<evidence type="ECO:0000313" key="2">
    <source>
        <dbReference type="EMBL" id="NMR19544.1"/>
    </source>
</evidence>
<accession>A0A7Y0QH57</accession>
<dbReference type="SUPFAM" id="SSF48452">
    <property type="entry name" value="TPR-like"/>
    <property type="match status" value="1"/>
</dbReference>
<name>A0A7Y0QH57_CELFI</name>
<keyword evidence="3" id="KW-1185">Reference proteome</keyword>
<dbReference type="RefSeq" id="WP_169323920.1">
    <property type="nucleotide sequence ID" value="NZ_JABCJJ010000005.1"/>
</dbReference>
<comment type="caution">
    <text evidence="2">The sequence shown here is derived from an EMBL/GenBank/DDBJ whole genome shotgun (WGS) entry which is preliminary data.</text>
</comment>
<keyword evidence="1" id="KW-1133">Transmembrane helix</keyword>
<sequence>MKRSSLLGAVALTALLAIYVVVVAVRGVALLGTGEPVGIVLGAAVLVLPFVVVWLIAREWRLAVEVQRMADELAVAGALPVDDLPRSPSGRIDRGAARAAFAGPRADAEANPDSWAAWYRLAFAYDAAGDRRRARAALRRAAALHRADT</sequence>
<gene>
    <name evidence="2" type="ORF">HIR71_04785</name>
</gene>
<dbReference type="Gene3D" id="1.25.40.10">
    <property type="entry name" value="Tetratricopeptide repeat domain"/>
    <property type="match status" value="1"/>
</dbReference>
<dbReference type="Proteomes" id="UP000562124">
    <property type="component" value="Unassembled WGS sequence"/>
</dbReference>
<proteinExistence type="predicted"/>
<evidence type="ECO:0000256" key="1">
    <source>
        <dbReference type="SAM" id="Phobius"/>
    </source>
</evidence>